<dbReference type="EMBL" id="GGFM01012416">
    <property type="protein sequence ID" value="MBW33167.1"/>
    <property type="molecule type" value="Transcribed_RNA"/>
</dbReference>
<organism evidence="1">
    <name type="scientific">Anopheles braziliensis</name>
    <dbReference type="NCBI Taxonomy" id="58242"/>
    <lineage>
        <taxon>Eukaryota</taxon>
        <taxon>Metazoa</taxon>
        <taxon>Ecdysozoa</taxon>
        <taxon>Arthropoda</taxon>
        <taxon>Hexapoda</taxon>
        <taxon>Insecta</taxon>
        <taxon>Pterygota</taxon>
        <taxon>Neoptera</taxon>
        <taxon>Endopterygota</taxon>
        <taxon>Diptera</taxon>
        <taxon>Nematocera</taxon>
        <taxon>Culicoidea</taxon>
        <taxon>Culicidae</taxon>
        <taxon>Anophelinae</taxon>
        <taxon>Anopheles</taxon>
    </lineage>
</organism>
<evidence type="ECO:0000313" key="1">
    <source>
        <dbReference type="EMBL" id="MBW33167.1"/>
    </source>
</evidence>
<sequence>MPSVSDHGKTKNTCARSRLLFLRVTLVLRALGVPCCFHSRRRFQTSCLRNRVRTHTACTHIHFLLRLR</sequence>
<reference evidence="1" key="1">
    <citation type="submission" date="2018-01" db="EMBL/GenBank/DDBJ databases">
        <title>An insight into the sialome of Amazonian anophelines.</title>
        <authorList>
            <person name="Ribeiro J.M."/>
            <person name="Scarpassa V."/>
            <person name="Calvo E."/>
        </authorList>
    </citation>
    <scope>NUCLEOTIDE SEQUENCE</scope>
    <source>
        <tissue evidence="1">Salivary glands</tissue>
    </source>
</reference>
<protein>
    <submittedName>
        <fullName evidence="1">Putative secreted peptide</fullName>
    </submittedName>
</protein>
<dbReference type="AlphaFoldDB" id="A0A2M3ZX77"/>
<accession>A0A2M3ZX77</accession>
<proteinExistence type="predicted"/>
<name>A0A2M3ZX77_9DIPT</name>